<dbReference type="EMBL" id="CP076133">
    <property type="protein sequence ID" value="QWG05297.1"/>
    <property type="molecule type" value="Genomic_DNA"/>
</dbReference>
<keyword evidence="2" id="KW-1185">Reference proteome</keyword>
<dbReference type="RefSeq" id="WP_169662039.1">
    <property type="nucleotide sequence ID" value="NZ_CP076133.1"/>
</dbReference>
<name>A0AAX1NDH9_9BACT</name>
<reference evidence="1 2" key="1">
    <citation type="submission" date="2021-05" db="EMBL/GenBank/DDBJ databases">
        <title>Comparative genomic studies on the polysaccharide-degrading batcterial strains of the Flammeovirga genus.</title>
        <authorList>
            <person name="Zewei F."/>
            <person name="Zheng Z."/>
            <person name="Yu L."/>
            <person name="Ruyue G."/>
            <person name="Yanhong M."/>
            <person name="Yuanyuan C."/>
            <person name="Jingyan G."/>
            <person name="Wenjun H."/>
        </authorList>
    </citation>
    <scope>NUCLEOTIDE SEQUENCE [LARGE SCALE GENOMIC DNA]</scope>
    <source>
        <strain evidence="1 2">NBRC:100898</strain>
    </source>
</reference>
<dbReference type="AlphaFoldDB" id="A0AAX1NDH9"/>
<dbReference type="Proteomes" id="UP000678679">
    <property type="component" value="Chromosome 2"/>
</dbReference>
<proteinExistence type="predicted"/>
<evidence type="ECO:0000313" key="2">
    <source>
        <dbReference type="Proteomes" id="UP000678679"/>
    </source>
</evidence>
<accession>A0AAX1NDH9</accession>
<sequence>MKKLTKKLSLIGMLLLCPIFLFGKNKLPLNKTLHYTFRLIEYKSDNKLSILELETEVEFLNQDGDLQIELKEVRTHQKDEIYTQSLDMSFNEKSYFVRGLEYLKGKKLQVNKDLRLIGIKGIDQGSKKYEELEYNSRGFFEKLQLQNPLVSLHPVLFNAESIHPNFKKVLKSKKEVTVPFEEMFDLQDEEVTLVGEFTYQPFEKKKKQLIYDVNFKELEVSVTAKTEIAPEGMYNFYQTATYSDKKDGFLILEVERHDGNGNNDRYHMLHRLIYDLINLENVTLLNEKFGGETLKEDDKFEEIKDYTDEEINDYLDKMVNNLSFYRDEVFNNSIEILYEGYRFEYPLVSTTFNLKTDIGVALSRNREVSAELTPLQALGVFFPENLFDNTHQQKVKKVTLDAEFNVPYSSKLKVYEKGKTQAESLQFIEQGVQKIILPLENVNSYDAGTEFFDADGNEIYPSVYFGIYGAQTNSEIIRRYVKDPSLSNQLTVEYHHPELHTVKMYYYDKYRTYKRENIEAVAK</sequence>
<protein>
    <submittedName>
        <fullName evidence="1">Uncharacterized protein</fullName>
    </submittedName>
</protein>
<organism evidence="1 2">
    <name type="scientific">Flammeovirga yaeyamensis</name>
    <dbReference type="NCBI Taxonomy" id="367791"/>
    <lineage>
        <taxon>Bacteria</taxon>
        <taxon>Pseudomonadati</taxon>
        <taxon>Bacteroidota</taxon>
        <taxon>Cytophagia</taxon>
        <taxon>Cytophagales</taxon>
        <taxon>Flammeovirgaceae</taxon>
        <taxon>Flammeovirga</taxon>
    </lineage>
</organism>
<evidence type="ECO:0000313" key="1">
    <source>
        <dbReference type="EMBL" id="QWG05297.1"/>
    </source>
</evidence>
<dbReference type="KEGG" id="fya:KMW28_23025"/>
<gene>
    <name evidence="1" type="ORF">KMW28_23025</name>
</gene>